<accession>A0ABQ2H286</accession>
<dbReference type="Proteomes" id="UP000616499">
    <property type="component" value="Unassembled WGS sequence"/>
</dbReference>
<evidence type="ECO:0000313" key="2">
    <source>
        <dbReference type="Proteomes" id="UP000616499"/>
    </source>
</evidence>
<gene>
    <name evidence="1" type="ORF">GCM10009425_39900</name>
</gene>
<reference evidence="2" key="1">
    <citation type="journal article" date="2019" name="Int. J. Syst. Evol. Microbiol.">
        <title>The Global Catalogue of Microorganisms (GCM) 10K type strain sequencing project: providing services to taxonomists for standard genome sequencing and annotation.</title>
        <authorList>
            <consortium name="The Broad Institute Genomics Platform"/>
            <consortium name="The Broad Institute Genome Sequencing Center for Infectious Disease"/>
            <person name="Wu L."/>
            <person name="Ma J."/>
        </authorList>
    </citation>
    <scope>NUCLEOTIDE SEQUENCE [LARGE SCALE GENOMIC DNA]</scope>
    <source>
        <strain evidence="2">JCM 13501</strain>
    </source>
</reference>
<keyword evidence="2" id="KW-1185">Reference proteome</keyword>
<sequence length="100" mass="11333">MTMIKLSLELTRSETNGSVYRPHTELVEKLSGESFEAVKTKCEVDGWVIHSWSLSEQLPFDEGYAAAAAGSGSDANPYAEHFWKHNEWWLGWDCHQESNS</sequence>
<evidence type="ECO:0000313" key="1">
    <source>
        <dbReference type="EMBL" id="GGM25087.1"/>
    </source>
</evidence>
<name>A0ABQ2H286_9PSED</name>
<proteinExistence type="predicted"/>
<dbReference type="RefSeq" id="WP_188867893.1">
    <property type="nucleotide sequence ID" value="NZ_BMNW01000011.1"/>
</dbReference>
<organism evidence="1 2">
    <name type="scientific">Pseudomonas asuensis</name>
    <dbReference type="NCBI Taxonomy" id="1825787"/>
    <lineage>
        <taxon>Bacteria</taxon>
        <taxon>Pseudomonadati</taxon>
        <taxon>Pseudomonadota</taxon>
        <taxon>Gammaproteobacteria</taxon>
        <taxon>Pseudomonadales</taxon>
        <taxon>Pseudomonadaceae</taxon>
        <taxon>Pseudomonas</taxon>
    </lineage>
</organism>
<protein>
    <submittedName>
        <fullName evidence="1">Uncharacterized protein</fullName>
    </submittedName>
</protein>
<dbReference type="EMBL" id="BMNW01000011">
    <property type="protein sequence ID" value="GGM25087.1"/>
    <property type="molecule type" value="Genomic_DNA"/>
</dbReference>
<comment type="caution">
    <text evidence="1">The sequence shown here is derived from an EMBL/GenBank/DDBJ whole genome shotgun (WGS) entry which is preliminary data.</text>
</comment>